<dbReference type="SUPFAM" id="SSF53098">
    <property type="entry name" value="Ribonuclease H-like"/>
    <property type="match status" value="1"/>
</dbReference>
<dbReference type="PANTHER" id="PTHR37984">
    <property type="entry name" value="PROTEIN CBG26694"/>
    <property type="match status" value="1"/>
</dbReference>
<reference evidence="3" key="1">
    <citation type="submission" date="2025-08" db="UniProtKB">
        <authorList>
            <consortium name="RefSeq"/>
        </authorList>
    </citation>
    <scope>IDENTIFICATION</scope>
</reference>
<evidence type="ECO:0000313" key="3">
    <source>
        <dbReference type="RefSeq" id="XP_014677059.1"/>
    </source>
</evidence>
<keyword evidence="2" id="KW-1185">Reference proteome</keyword>
<accession>A0ABM1EXY8</accession>
<organism evidence="2 3">
    <name type="scientific">Priapulus caudatus</name>
    <name type="common">Priapulid worm</name>
    <dbReference type="NCBI Taxonomy" id="37621"/>
    <lineage>
        <taxon>Eukaryota</taxon>
        <taxon>Metazoa</taxon>
        <taxon>Ecdysozoa</taxon>
        <taxon>Scalidophora</taxon>
        <taxon>Priapulida</taxon>
        <taxon>Priapulimorpha</taxon>
        <taxon>Priapulimorphida</taxon>
        <taxon>Priapulidae</taxon>
        <taxon>Priapulus</taxon>
    </lineage>
</organism>
<dbReference type="InterPro" id="IPR012337">
    <property type="entry name" value="RNaseH-like_sf"/>
</dbReference>
<evidence type="ECO:0000259" key="1">
    <source>
        <dbReference type="PROSITE" id="PS50994"/>
    </source>
</evidence>
<dbReference type="InterPro" id="IPR050951">
    <property type="entry name" value="Retrovirus_Pol_polyprotein"/>
</dbReference>
<dbReference type="Proteomes" id="UP000695022">
    <property type="component" value="Unplaced"/>
</dbReference>
<dbReference type="GeneID" id="106816929"/>
<evidence type="ECO:0000313" key="2">
    <source>
        <dbReference type="Proteomes" id="UP000695022"/>
    </source>
</evidence>
<dbReference type="PROSITE" id="PS50994">
    <property type="entry name" value="INTEGRASE"/>
    <property type="match status" value="1"/>
</dbReference>
<dbReference type="Pfam" id="PF00665">
    <property type="entry name" value="rve"/>
    <property type="match status" value="1"/>
</dbReference>
<dbReference type="RefSeq" id="XP_014677059.1">
    <property type="nucleotide sequence ID" value="XM_014821573.1"/>
</dbReference>
<dbReference type="Gene3D" id="3.30.420.10">
    <property type="entry name" value="Ribonuclease H-like superfamily/Ribonuclease H"/>
    <property type="match status" value="1"/>
</dbReference>
<dbReference type="PANTHER" id="PTHR37984:SF7">
    <property type="entry name" value="INTEGRASE CATALYTIC DOMAIN-CONTAINING PROTEIN"/>
    <property type="match status" value="1"/>
</dbReference>
<protein>
    <submittedName>
        <fullName evidence="3">Uncharacterized protein K02A2.6-like</fullName>
    </submittedName>
</protein>
<feature type="domain" description="Integrase catalytic" evidence="1">
    <location>
        <begin position="20"/>
        <end position="186"/>
    </location>
</feature>
<dbReference type="InterPro" id="IPR001584">
    <property type="entry name" value="Integrase_cat-core"/>
</dbReference>
<proteinExistence type="predicted"/>
<gene>
    <name evidence="3" type="primary">LOC106816929</name>
</gene>
<name>A0ABM1EXY8_PRICU</name>
<dbReference type="InterPro" id="IPR036397">
    <property type="entry name" value="RNaseH_sf"/>
</dbReference>
<sequence>MPPLPPNSSPIVVKRVWYEIPTGPWQTVGTDLFYLDGEEYLLICDYYSKFPIVKKIHGRVTSQSVVNITKQVFSEQGIPETVISDNGPQYASQVFRQFTEEWGFSHVTSSPRYAQSNGFIERHVQTVKGVLAKAKAAHTDPDMAMLIIRSTPVDCHLPSPSELLNSRKFRSNLPVKITNEAADKDAVSRRLFERQATQKLYHDEKSVKTLALCPQVNR</sequence>